<dbReference type="PIRSF" id="PIRSF017082">
    <property type="entry name" value="YflP"/>
    <property type="match status" value="1"/>
</dbReference>
<dbReference type="InterPro" id="IPR005064">
    <property type="entry name" value="BUG"/>
</dbReference>
<dbReference type="SUPFAM" id="SSF53850">
    <property type="entry name" value="Periplasmic binding protein-like II"/>
    <property type="match status" value="1"/>
</dbReference>
<protein>
    <submittedName>
        <fullName evidence="3">Tripartite tricarboxylate transporter substrate binding protein</fullName>
    </submittedName>
</protein>
<organism evidence="3 4">
    <name type="scientific">Allopusillimonas soli</name>
    <dbReference type="NCBI Taxonomy" id="659016"/>
    <lineage>
        <taxon>Bacteria</taxon>
        <taxon>Pseudomonadati</taxon>
        <taxon>Pseudomonadota</taxon>
        <taxon>Betaproteobacteria</taxon>
        <taxon>Burkholderiales</taxon>
        <taxon>Alcaligenaceae</taxon>
        <taxon>Allopusillimonas</taxon>
    </lineage>
</organism>
<dbReference type="Gene3D" id="3.40.190.10">
    <property type="entry name" value="Periplasmic binding protein-like II"/>
    <property type="match status" value="1"/>
</dbReference>
<dbReference type="Proteomes" id="UP000580517">
    <property type="component" value="Unassembled WGS sequence"/>
</dbReference>
<keyword evidence="2" id="KW-0732">Signal</keyword>
<sequence length="328" mass="34145">MITINFRMKVLMLMLLGAASVSLAVQAQAEGYPDRPITWVVPYPPGGTTDTVARNIADVMAPLLGTSIVVENKAGAGGQIAMAYVARSKPDGYTLLVSDASLSTAPSLYKSMQVDPLKDLAAVSLFVTVPHVLVVNPEVKVASLSELVALTKKYPGKLDFGSGGVGSPLHLAGAALKLAAGLQWTHVPYKGAGPAILAAISHQVDVATPSLPSALPQISAGKLRALAVTSPARISVLPDIPTVGELGYPKATVFGWVGLHAPAGIPEEANLSLQKAAAEAMKNTDLVERLRSLGADITYKSSDAYAKLVSDEAVRWDGVVKRLGLTPQ</sequence>
<proteinExistence type="inferred from homology"/>
<dbReference type="PANTHER" id="PTHR42928:SF5">
    <property type="entry name" value="BLR1237 PROTEIN"/>
    <property type="match status" value="1"/>
</dbReference>
<dbReference type="RefSeq" id="WP_129968476.1">
    <property type="nucleotide sequence ID" value="NZ_JACCEW010000002.1"/>
</dbReference>
<dbReference type="InterPro" id="IPR042100">
    <property type="entry name" value="Bug_dom1"/>
</dbReference>
<evidence type="ECO:0000313" key="4">
    <source>
        <dbReference type="Proteomes" id="UP000580517"/>
    </source>
</evidence>
<feature type="chain" id="PRO_5032522962" evidence="2">
    <location>
        <begin position="28"/>
        <end position="328"/>
    </location>
</feature>
<gene>
    <name evidence="3" type="ORF">H0A68_06430</name>
</gene>
<evidence type="ECO:0000256" key="2">
    <source>
        <dbReference type="SAM" id="SignalP"/>
    </source>
</evidence>
<dbReference type="CDD" id="cd07012">
    <property type="entry name" value="PBP2_Bug_TTT"/>
    <property type="match status" value="1"/>
</dbReference>
<evidence type="ECO:0000313" key="3">
    <source>
        <dbReference type="EMBL" id="NYT36504.1"/>
    </source>
</evidence>
<keyword evidence="4" id="KW-1185">Reference proteome</keyword>
<evidence type="ECO:0000256" key="1">
    <source>
        <dbReference type="ARBA" id="ARBA00006987"/>
    </source>
</evidence>
<dbReference type="PANTHER" id="PTHR42928">
    <property type="entry name" value="TRICARBOXYLATE-BINDING PROTEIN"/>
    <property type="match status" value="1"/>
</dbReference>
<name>A0A853F7D6_9BURK</name>
<comment type="caution">
    <text evidence="3">The sequence shown here is derived from an EMBL/GenBank/DDBJ whole genome shotgun (WGS) entry which is preliminary data.</text>
</comment>
<dbReference type="EMBL" id="JACCEW010000002">
    <property type="protein sequence ID" value="NYT36504.1"/>
    <property type="molecule type" value="Genomic_DNA"/>
</dbReference>
<dbReference type="Pfam" id="PF03401">
    <property type="entry name" value="TctC"/>
    <property type="match status" value="1"/>
</dbReference>
<comment type="similarity">
    <text evidence="1">Belongs to the UPF0065 (bug) family.</text>
</comment>
<accession>A0A853F7D6</accession>
<dbReference type="Gene3D" id="3.40.190.150">
    <property type="entry name" value="Bordetella uptake gene, domain 1"/>
    <property type="match status" value="1"/>
</dbReference>
<dbReference type="OrthoDB" id="9780943at2"/>
<dbReference type="AlphaFoldDB" id="A0A853F7D6"/>
<feature type="signal peptide" evidence="2">
    <location>
        <begin position="1"/>
        <end position="27"/>
    </location>
</feature>
<reference evidence="3 4" key="1">
    <citation type="submission" date="2020-07" db="EMBL/GenBank/DDBJ databases">
        <title>Taxonomic revisions and descriptions of new bacterial species based on genomic comparisons in the high-G+C-content subgroup of the family Alcaligenaceae.</title>
        <authorList>
            <person name="Szabo A."/>
            <person name="Felfoldi T."/>
        </authorList>
    </citation>
    <scope>NUCLEOTIDE SEQUENCE [LARGE SCALE GENOMIC DNA]</scope>
    <source>
        <strain evidence="3 4">DSM 25264</strain>
    </source>
</reference>